<dbReference type="SUPFAM" id="SSF81296">
    <property type="entry name" value="E set domains"/>
    <property type="match status" value="1"/>
</dbReference>
<dbReference type="Proteomes" id="UP000078428">
    <property type="component" value="Unassembled WGS sequence"/>
</dbReference>
<name>A0A178MML6_9PROT</name>
<feature type="domain" description="Sulphur oxidation protein SoxZ" evidence="1">
    <location>
        <begin position="8"/>
        <end position="102"/>
    </location>
</feature>
<reference evidence="2 3" key="1">
    <citation type="submission" date="2016-04" db="EMBL/GenBank/DDBJ databases">
        <title>Draft genome sequence of freshwater magnetotactic bacteria Magnetospirillum marisnigri SP-1 and Magnetospirillum moscoviense BB-1.</title>
        <authorList>
            <person name="Koziaeva V."/>
            <person name="Dziuba M.V."/>
            <person name="Ivanov T.M."/>
            <person name="Kuznetsov B."/>
            <person name="Grouzdev D.S."/>
        </authorList>
    </citation>
    <scope>NUCLEOTIDE SEQUENCE [LARGE SCALE GENOMIC DNA]</scope>
    <source>
        <strain evidence="2 3">SP-1</strain>
    </source>
</reference>
<evidence type="ECO:0000313" key="2">
    <source>
        <dbReference type="EMBL" id="OAN49783.1"/>
    </source>
</evidence>
<comment type="caution">
    <text evidence="2">The sequence shown here is derived from an EMBL/GenBank/DDBJ whole genome shotgun (WGS) entry which is preliminary data.</text>
</comment>
<dbReference type="InterPro" id="IPR014756">
    <property type="entry name" value="Ig_E-set"/>
</dbReference>
<dbReference type="STRING" id="1285242.A6A04_18755"/>
<protein>
    <submittedName>
        <fullName evidence="2">Thiosulfate oxidation carrier complex protein SoxZ</fullName>
    </submittedName>
</protein>
<dbReference type="OrthoDB" id="9795530at2"/>
<gene>
    <name evidence="2" type="ORF">A6A04_18755</name>
</gene>
<dbReference type="AlphaFoldDB" id="A0A178MML6"/>
<dbReference type="InterPro" id="IPR014880">
    <property type="entry name" value="SoxZ_dom"/>
</dbReference>
<dbReference type="InterPro" id="IPR013783">
    <property type="entry name" value="Ig-like_fold"/>
</dbReference>
<accession>A0A178MML6</accession>
<organism evidence="2 3">
    <name type="scientific">Paramagnetospirillum marisnigri</name>
    <dbReference type="NCBI Taxonomy" id="1285242"/>
    <lineage>
        <taxon>Bacteria</taxon>
        <taxon>Pseudomonadati</taxon>
        <taxon>Pseudomonadota</taxon>
        <taxon>Alphaproteobacteria</taxon>
        <taxon>Rhodospirillales</taxon>
        <taxon>Magnetospirillaceae</taxon>
        <taxon>Paramagnetospirillum</taxon>
    </lineage>
</organism>
<dbReference type="RefSeq" id="WP_068493056.1">
    <property type="nucleotide sequence ID" value="NZ_LWQT01000058.1"/>
</dbReference>
<evidence type="ECO:0000259" key="1">
    <source>
        <dbReference type="Pfam" id="PF08770"/>
    </source>
</evidence>
<dbReference type="NCBIfam" id="TIGR04490">
    <property type="entry name" value="SoxZ_true"/>
    <property type="match status" value="1"/>
</dbReference>
<keyword evidence="3" id="KW-1185">Reference proteome</keyword>
<proteinExistence type="predicted"/>
<dbReference type="InterPro" id="IPR030995">
    <property type="entry name" value="SoxZ"/>
</dbReference>
<sequence>MASANTKIKVPETAKKGEVIEIKTSITHDMESGQRKDESGKTLARRIINKFVCKYNGAEVFRMDLQPAVAANPYIAFFMVASESGKIEMFWYDDNGETYSATSAITVA</sequence>
<dbReference type="Gene3D" id="2.60.40.10">
    <property type="entry name" value="Immunoglobulins"/>
    <property type="match status" value="1"/>
</dbReference>
<dbReference type="Pfam" id="PF08770">
    <property type="entry name" value="SoxZ"/>
    <property type="match status" value="1"/>
</dbReference>
<evidence type="ECO:0000313" key="3">
    <source>
        <dbReference type="Proteomes" id="UP000078428"/>
    </source>
</evidence>
<dbReference type="EMBL" id="LWQT01000058">
    <property type="protein sequence ID" value="OAN49783.1"/>
    <property type="molecule type" value="Genomic_DNA"/>
</dbReference>